<feature type="chain" id="PRO_5015371093" description="Arabinogalactan endo-beta-1,4-galactanase" evidence="4">
    <location>
        <begin position="22"/>
        <end position="397"/>
    </location>
</feature>
<gene>
    <name evidence="5" type="ORF">CLW00_104199</name>
</gene>
<evidence type="ECO:0000313" key="6">
    <source>
        <dbReference type="Proteomes" id="UP000238157"/>
    </source>
</evidence>
<sequence>MMSRNLPAFLTLLFLSSLMCSCGVEQTEPPLDQGTGEPSETEFIFGADLSYLNQILDRGGVYKMEGQVRDPYEIFSQIGTDIARFRLWHNPKWTSEIYGGNNHPTYNDLEDVEKSISRSKAQGMQVLLNFHFSDMWADPERQEVPDSWKHIQSLEVLQDSVYQYTLATLIQLEEKGLTPEYVQLGNETNCGMMYSNALENFPKLNVCEGNWANFKTVMASAVQAVKDSPKGNHIKIILHVADPVHVDWWFENLQSGSPLDYDIIGFSYYPLWHTEVSISQLSNKVAAFKSKFSKDILMLETAYPWTSEGNDSYTNLFGGQTPIQGFPFTKEGQFELLKYMSEEMIAGGAMGMIYWEPGWISADMKDLWGTGSSWENCTFFDFEGDLHQGAAYMKENY</sequence>
<keyword evidence="2 4" id="KW-0378">Hydrolase</keyword>
<dbReference type="Gene3D" id="3.20.20.80">
    <property type="entry name" value="Glycosidases"/>
    <property type="match status" value="1"/>
</dbReference>
<protein>
    <recommendedName>
        <fullName evidence="4">Arabinogalactan endo-beta-1,4-galactanase</fullName>
        <ecNumber evidence="4">3.2.1.89</ecNumber>
    </recommendedName>
</protein>
<keyword evidence="3 4" id="KW-0326">Glycosidase</keyword>
<dbReference type="EMBL" id="PVTR01000004">
    <property type="protein sequence ID" value="PRY88548.1"/>
    <property type="molecule type" value="Genomic_DNA"/>
</dbReference>
<dbReference type="Proteomes" id="UP000238157">
    <property type="component" value="Unassembled WGS sequence"/>
</dbReference>
<dbReference type="RefSeq" id="WP_245917203.1">
    <property type="nucleotide sequence ID" value="NZ_PVTR01000004.1"/>
</dbReference>
<evidence type="ECO:0000313" key="5">
    <source>
        <dbReference type="EMBL" id="PRY88548.1"/>
    </source>
</evidence>
<keyword evidence="6" id="KW-1185">Reference proteome</keyword>
<evidence type="ECO:0000256" key="4">
    <source>
        <dbReference type="RuleBase" id="RU361192"/>
    </source>
</evidence>
<dbReference type="AlphaFoldDB" id="A0A2T0WPB4"/>
<evidence type="ECO:0000256" key="1">
    <source>
        <dbReference type="ARBA" id="ARBA00010687"/>
    </source>
</evidence>
<feature type="signal peptide" evidence="4">
    <location>
        <begin position="1"/>
        <end position="21"/>
    </location>
</feature>
<dbReference type="SUPFAM" id="SSF51445">
    <property type="entry name" value="(Trans)glycosidases"/>
    <property type="match status" value="1"/>
</dbReference>
<evidence type="ECO:0000256" key="2">
    <source>
        <dbReference type="ARBA" id="ARBA00022801"/>
    </source>
</evidence>
<name>A0A2T0WPB4_9BACT</name>
<keyword evidence="4" id="KW-0732">Signal</keyword>
<dbReference type="GO" id="GO:0045490">
    <property type="term" value="P:pectin catabolic process"/>
    <property type="evidence" value="ECO:0007669"/>
    <property type="project" value="TreeGrafter"/>
</dbReference>
<comment type="similarity">
    <text evidence="1 4">Belongs to the glycosyl hydrolase 53 family.</text>
</comment>
<dbReference type="GO" id="GO:0031218">
    <property type="term" value="F:arabinogalactan endo-1,4-beta-galactosidase activity"/>
    <property type="evidence" value="ECO:0007669"/>
    <property type="project" value="UniProtKB-EC"/>
</dbReference>
<dbReference type="PROSITE" id="PS51257">
    <property type="entry name" value="PROKAR_LIPOPROTEIN"/>
    <property type="match status" value="1"/>
</dbReference>
<reference evidence="5 6" key="1">
    <citation type="submission" date="2018-03" db="EMBL/GenBank/DDBJ databases">
        <title>Genomic Encyclopedia of Archaeal and Bacterial Type Strains, Phase II (KMG-II): from individual species to whole genera.</title>
        <authorList>
            <person name="Goeker M."/>
        </authorList>
    </citation>
    <scope>NUCLEOTIDE SEQUENCE [LARGE SCALE GENOMIC DNA]</scope>
    <source>
        <strain evidence="5 6">DSM 27929</strain>
    </source>
</reference>
<dbReference type="GO" id="GO:0015926">
    <property type="term" value="F:glucosidase activity"/>
    <property type="evidence" value="ECO:0007669"/>
    <property type="project" value="InterPro"/>
</dbReference>
<evidence type="ECO:0000256" key="3">
    <source>
        <dbReference type="ARBA" id="ARBA00023295"/>
    </source>
</evidence>
<comment type="caution">
    <text evidence="5">The sequence shown here is derived from an EMBL/GenBank/DDBJ whole genome shotgun (WGS) entry which is preliminary data.</text>
</comment>
<dbReference type="InterPro" id="IPR011683">
    <property type="entry name" value="Glyco_hydro_53"/>
</dbReference>
<organism evidence="5 6">
    <name type="scientific">Mongoliibacter ruber</name>
    <dbReference type="NCBI Taxonomy" id="1750599"/>
    <lineage>
        <taxon>Bacteria</taxon>
        <taxon>Pseudomonadati</taxon>
        <taxon>Bacteroidota</taxon>
        <taxon>Cytophagia</taxon>
        <taxon>Cytophagales</taxon>
        <taxon>Cyclobacteriaceae</taxon>
        <taxon>Mongoliibacter</taxon>
    </lineage>
</organism>
<dbReference type="EC" id="3.2.1.89" evidence="4"/>
<dbReference type="Pfam" id="PF07745">
    <property type="entry name" value="Glyco_hydro_53"/>
    <property type="match status" value="1"/>
</dbReference>
<comment type="catalytic activity">
    <reaction evidence="4">
        <text>The enzyme specifically hydrolyzes (1-&gt;4)-beta-D-galactosidic linkages in type I arabinogalactans.</text>
        <dbReference type="EC" id="3.2.1.89"/>
    </reaction>
</comment>
<dbReference type="InterPro" id="IPR017853">
    <property type="entry name" value="GH"/>
</dbReference>
<dbReference type="PANTHER" id="PTHR34983">
    <property type="entry name" value="ARABINOGALACTAN ENDO-BETA-1,4-GALACTANASE A"/>
    <property type="match status" value="1"/>
</dbReference>
<accession>A0A2T0WPB4</accession>
<proteinExistence type="inferred from homology"/>
<dbReference type="PANTHER" id="PTHR34983:SF2">
    <property type="entry name" value="ENDO-BETA-1,4-GALACTANASE"/>
    <property type="match status" value="1"/>
</dbReference>